<reference evidence="3 4" key="1">
    <citation type="submission" date="2024-05" db="EMBL/GenBank/DDBJ databases">
        <authorList>
            <person name="Wallberg A."/>
        </authorList>
    </citation>
    <scope>NUCLEOTIDE SEQUENCE [LARGE SCALE GENOMIC DNA]</scope>
</reference>
<feature type="chain" id="PRO_5043472326" description="Nose resistant-to-fluoxetine protein N-terminal domain-containing protein" evidence="1">
    <location>
        <begin position="20"/>
        <end position="309"/>
    </location>
</feature>
<evidence type="ECO:0000256" key="1">
    <source>
        <dbReference type="SAM" id="SignalP"/>
    </source>
</evidence>
<keyword evidence="4" id="KW-1185">Reference proteome</keyword>
<organism evidence="3 4">
    <name type="scientific">Meganyctiphanes norvegica</name>
    <name type="common">Northern krill</name>
    <name type="synonym">Thysanopoda norvegica</name>
    <dbReference type="NCBI Taxonomy" id="48144"/>
    <lineage>
        <taxon>Eukaryota</taxon>
        <taxon>Metazoa</taxon>
        <taxon>Ecdysozoa</taxon>
        <taxon>Arthropoda</taxon>
        <taxon>Crustacea</taxon>
        <taxon>Multicrustacea</taxon>
        <taxon>Malacostraca</taxon>
        <taxon>Eumalacostraca</taxon>
        <taxon>Eucarida</taxon>
        <taxon>Euphausiacea</taxon>
        <taxon>Euphausiidae</taxon>
        <taxon>Meganyctiphanes</taxon>
    </lineage>
</organism>
<dbReference type="EMBL" id="CAXKWB010007611">
    <property type="protein sequence ID" value="CAL4087929.1"/>
    <property type="molecule type" value="Genomic_DNA"/>
</dbReference>
<name>A0AAV2QMW1_MEGNR</name>
<feature type="signal peptide" evidence="1">
    <location>
        <begin position="1"/>
        <end position="19"/>
    </location>
</feature>
<accession>A0AAV2QMW1</accession>
<protein>
    <recommendedName>
        <fullName evidence="2">Nose resistant-to-fluoxetine protein N-terminal domain-containing protein</fullName>
    </recommendedName>
</protein>
<feature type="domain" description="Nose resistant-to-fluoxetine protein N-terminal" evidence="2">
    <location>
        <begin position="54"/>
        <end position="234"/>
    </location>
</feature>
<evidence type="ECO:0000313" key="3">
    <source>
        <dbReference type="EMBL" id="CAL4087929.1"/>
    </source>
</evidence>
<feature type="non-terminal residue" evidence="3">
    <location>
        <position position="309"/>
    </location>
</feature>
<keyword evidence="1" id="KW-0732">Signal</keyword>
<dbReference type="AlphaFoldDB" id="A0AAV2QMW1"/>
<gene>
    <name evidence="3" type="ORF">MNOR_LOCUS13360</name>
</gene>
<dbReference type="Proteomes" id="UP001497623">
    <property type="component" value="Unassembled WGS sequence"/>
</dbReference>
<dbReference type="Pfam" id="PF20146">
    <property type="entry name" value="NRF"/>
    <property type="match status" value="1"/>
</dbReference>
<sequence>MYFKVLVLAAIGIIGPTQGQGTTFNGEKYLRDYKKTWSSAYLPDRYKVGPFSPCGKAIKKFNDAITSSLPTDAWALTMVDSWGKSSDGFFYGSPRVLGAYDQCLRLSSSDNIIRGKYCSIWKPIVNADFSILRKNSIWTGQDEQSIGHPIQWRGQSMGQLMKGFSDDYLQNGRHQSGWIGLHKGKKNHTVGASNNAQVNGSVKIGNIHLNHPDGYVKYGTCIPHECTAQQLQTSLLVSLIPEENSIVFKCHEQDWDIVLDDVDISFILYYISYALSLLPGPEDPQTYFYQNQQRLPHKFKYRVHIVLIE</sequence>
<proteinExistence type="predicted"/>
<dbReference type="InterPro" id="IPR006621">
    <property type="entry name" value="Nose-resist-to-fluoxetine_N"/>
</dbReference>
<comment type="caution">
    <text evidence="3">The sequence shown here is derived from an EMBL/GenBank/DDBJ whole genome shotgun (WGS) entry which is preliminary data.</text>
</comment>
<evidence type="ECO:0000259" key="2">
    <source>
        <dbReference type="Pfam" id="PF20146"/>
    </source>
</evidence>
<evidence type="ECO:0000313" key="4">
    <source>
        <dbReference type="Proteomes" id="UP001497623"/>
    </source>
</evidence>